<protein>
    <submittedName>
        <fullName evidence="1">Uncharacterized protein</fullName>
    </submittedName>
</protein>
<dbReference type="Proteomes" id="UP001153334">
    <property type="component" value="Unassembled WGS sequence"/>
</dbReference>
<gene>
    <name evidence="1" type="ORF">ONZ43_g1878</name>
</gene>
<dbReference type="EMBL" id="JAPESX010000352">
    <property type="protein sequence ID" value="KAJ8121751.1"/>
    <property type="molecule type" value="Genomic_DNA"/>
</dbReference>
<reference evidence="1" key="1">
    <citation type="submission" date="2022-11" db="EMBL/GenBank/DDBJ databases">
        <title>Genome Sequence of Nemania bipapillata.</title>
        <authorList>
            <person name="Buettner E."/>
        </authorList>
    </citation>
    <scope>NUCLEOTIDE SEQUENCE</scope>
    <source>
        <strain evidence="1">CP14</strain>
    </source>
</reference>
<accession>A0ACC2J2T7</accession>
<keyword evidence="2" id="KW-1185">Reference proteome</keyword>
<sequence length="334" mass="37995">MSIPPPKFLPVLLGHGCFLRDGNGHVMFDENGNPFYLTPPTDHFLEMRPSKQAQQFWPTFPGQQIPDDTSLVFLSINVNTDCRRKNLITEVGYTIFDTSAIYNGAKGSRKKIDGCTAPGPRGENVTKFAFSRHYIVRDTASHHPGTCSSPTHVAQPYHFTFRKSEYIRRGQVQRTLEDAFNKAASEGLSQEATRKGDRRAVVLVGWGDGNYHPQIRATKWYTSHRFFQHWDIRQHHLIQGRLFNPTYIACLDFLGIQHCAFGREIGNNTGNHSAFTMQLLIALCFLTEEQRYRLSQGQNLYPISRFPGVESVLARDNRPPGSQPFPAKYIPLMH</sequence>
<evidence type="ECO:0000313" key="1">
    <source>
        <dbReference type="EMBL" id="KAJ8121751.1"/>
    </source>
</evidence>
<organism evidence="1 2">
    <name type="scientific">Nemania bipapillata</name>
    <dbReference type="NCBI Taxonomy" id="110536"/>
    <lineage>
        <taxon>Eukaryota</taxon>
        <taxon>Fungi</taxon>
        <taxon>Dikarya</taxon>
        <taxon>Ascomycota</taxon>
        <taxon>Pezizomycotina</taxon>
        <taxon>Sordariomycetes</taxon>
        <taxon>Xylariomycetidae</taxon>
        <taxon>Xylariales</taxon>
        <taxon>Xylariaceae</taxon>
        <taxon>Nemania</taxon>
    </lineage>
</organism>
<evidence type="ECO:0000313" key="2">
    <source>
        <dbReference type="Proteomes" id="UP001153334"/>
    </source>
</evidence>
<proteinExistence type="predicted"/>
<comment type="caution">
    <text evidence="1">The sequence shown here is derived from an EMBL/GenBank/DDBJ whole genome shotgun (WGS) entry which is preliminary data.</text>
</comment>
<name>A0ACC2J2T7_9PEZI</name>